<keyword evidence="3" id="KW-1185">Reference proteome</keyword>
<dbReference type="EMBL" id="JACHMY010000001">
    <property type="protein sequence ID" value="MBB5841074.1"/>
    <property type="molecule type" value="Genomic_DNA"/>
</dbReference>
<dbReference type="InterPro" id="IPR017927">
    <property type="entry name" value="FAD-bd_FR_type"/>
</dbReference>
<dbReference type="PANTHER" id="PTHR30157">
    <property type="entry name" value="FERRIC REDUCTASE, NADPH-DEPENDENT"/>
    <property type="match status" value="1"/>
</dbReference>
<accession>A0A7W9JFP3</accession>
<dbReference type="Pfam" id="PF04954">
    <property type="entry name" value="SIP"/>
    <property type="match status" value="1"/>
</dbReference>
<sequence length="293" mass="31890">MTIRSEIRRLTRSGDSRVICPVTVESVEELTPQFSRVVVRGDGLAAYRTIRPADAFKLMIPPDGIGSVRMPKLGPNGAPVWAADRPLPLTRAFTVRSFDPVTLRLTFDVAVHGEGPAMTWLANTRPGDTPILFGTRREFSAGDGVANHLLIGDPTSLPAIASIVESLDAPATVFLQVESEADQRLVPGDVQWIVGPPGIGPDSPLEKAVRSYPRLSGRTQAWLAAEAGVVRSLRQYLLKDLAIQRDDLHTVAYWIAGQTAEGRDAEQMRWYAKANEEGLDTTDPAVLQGLEFS</sequence>
<evidence type="ECO:0000259" key="1">
    <source>
        <dbReference type="PROSITE" id="PS51384"/>
    </source>
</evidence>
<dbReference type="AlphaFoldDB" id="A0A7W9JFP3"/>
<gene>
    <name evidence="2" type="ORF">HDA39_007808</name>
</gene>
<protein>
    <submittedName>
        <fullName evidence="2">NADPH-dependent ferric siderophore reductase</fullName>
    </submittedName>
</protein>
<dbReference type="Gene3D" id="3.40.50.80">
    <property type="entry name" value="Nucleotide-binding domain of ferredoxin-NADP reductase (FNR) module"/>
    <property type="match status" value="1"/>
</dbReference>
<proteinExistence type="predicted"/>
<comment type="caution">
    <text evidence="2">The sequence shown here is derived from an EMBL/GenBank/DDBJ whole genome shotgun (WGS) entry which is preliminary data.</text>
</comment>
<dbReference type="PROSITE" id="PS51384">
    <property type="entry name" value="FAD_FR"/>
    <property type="match status" value="1"/>
</dbReference>
<dbReference type="InterPro" id="IPR013113">
    <property type="entry name" value="SIP_FAD-bd"/>
</dbReference>
<dbReference type="Gene3D" id="2.40.30.10">
    <property type="entry name" value="Translation factors"/>
    <property type="match status" value="1"/>
</dbReference>
<evidence type="ECO:0000313" key="2">
    <source>
        <dbReference type="EMBL" id="MBB5841074.1"/>
    </source>
</evidence>
<dbReference type="Pfam" id="PF08021">
    <property type="entry name" value="FAD_binding_9"/>
    <property type="match status" value="1"/>
</dbReference>
<dbReference type="RefSeq" id="WP_184803884.1">
    <property type="nucleotide sequence ID" value="NZ_JACHMY010000001.1"/>
</dbReference>
<dbReference type="InterPro" id="IPR039374">
    <property type="entry name" value="SIP_fam"/>
</dbReference>
<dbReference type="CDD" id="cd06193">
    <property type="entry name" value="siderophore_interacting"/>
    <property type="match status" value="1"/>
</dbReference>
<reference evidence="2 3" key="1">
    <citation type="submission" date="2020-08" db="EMBL/GenBank/DDBJ databases">
        <title>Sequencing the genomes of 1000 actinobacteria strains.</title>
        <authorList>
            <person name="Klenk H.-P."/>
        </authorList>
    </citation>
    <scope>NUCLEOTIDE SEQUENCE [LARGE SCALE GENOMIC DNA]</scope>
    <source>
        <strain evidence="2 3">DSM 28967</strain>
    </source>
</reference>
<organism evidence="2 3">
    <name type="scientific">Kribbella italica</name>
    <dbReference type="NCBI Taxonomy" id="1540520"/>
    <lineage>
        <taxon>Bacteria</taxon>
        <taxon>Bacillati</taxon>
        <taxon>Actinomycetota</taxon>
        <taxon>Actinomycetes</taxon>
        <taxon>Propionibacteriales</taxon>
        <taxon>Kribbellaceae</taxon>
        <taxon>Kribbella</taxon>
    </lineage>
</organism>
<dbReference type="InterPro" id="IPR007037">
    <property type="entry name" value="SIP_rossman_dom"/>
</dbReference>
<feature type="domain" description="FAD-binding FR-type" evidence="1">
    <location>
        <begin position="17"/>
        <end position="142"/>
    </location>
</feature>
<name>A0A7W9JFP3_9ACTN</name>
<dbReference type="SUPFAM" id="SSF63380">
    <property type="entry name" value="Riboflavin synthase domain-like"/>
    <property type="match status" value="1"/>
</dbReference>
<evidence type="ECO:0000313" key="3">
    <source>
        <dbReference type="Proteomes" id="UP000549971"/>
    </source>
</evidence>
<dbReference type="PANTHER" id="PTHR30157:SF0">
    <property type="entry name" value="NADPH-DEPENDENT FERRIC-CHELATE REDUCTASE"/>
    <property type="match status" value="1"/>
</dbReference>
<dbReference type="InterPro" id="IPR039261">
    <property type="entry name" value="FNR_nucleotide-bd"/>
</dbReference>
<dbReference type="GO" id="GO:0016491">
    <property type="term" value="F:oxidoreductase activity"/>
    <property type="evidence" value="ECO:0007669"/>
    <property type="project" value="InterPro"/>
</dbReference>
<dbReference type="InterPro" id="IPR017938">
    <property type="entry name" value="Riboflavin_synthase-like_b-brl"/>
</dbReference>
<dbReference type="Proteomes" id="UP000549971">
    <property type="component" value="Unassembled WGS sequence"/>
</dbReference>